<protein>
    <submittedName>
        <fullName evidence="1">17891_t:CDS:1</fullName>
    </submittedName>
</protein>
<accession>A0ACA9RJL2</accession>
<sequence>QVTISRFVNCTPSSFQSKNSNEINNTKNELDSNKSISSSKFWTNSETQTLFSFLSNNFDLYHKNKSKFYAAATINIDKINELFGNRKNVNSDYLISSIDNDK</sequence>
<feature type="non-terminal residue" evidence="1">
    <location>
        <position position="102"/>
    </location>
</feature>
<organism evidence="1 2">
    <name type="scientific">Cetraspora pellucida</name>
    <dbReference type="NCBI Taxonomy" id="1433469"/>
    <lineage>
        <taxon>Eukaryota</taxon>
        <taxon>Fungi</taxon>
        <taxon>Fungi incertae sedis</taxon>
        <taxon>Mucoromycota</taxon>
        <taxon>Glomeromycotina</taxon>
        <taxon>Glomeromycetes</taxon>
        <taxon>Diversisporales</taxon>
        <taxon>Gigasporaceae</taxon>
        <taxon>Cetraspora</taxon>
    </lineage>
</organism>
<keyword evidence="2" id="KW-1185">Reference proteome</keyword>
<dbReference type="Proteomes" id="UP000789366">
    <property type="component" value="Unassembled WGS sequence"/>
</dbReference>
<reference evidence="1" key="1">
    <citation type="submission" date="2021-06" db="EMBL/GenBank/DDBJ databases">
        <authorList>
            <person name="Kallberg Y."/>
            <person name="Tangrot J."/>
            <person name="Rosling A."/>
        </authorList>
    </citation>
    <scope>NUCLEOTIDE SEQUENCE</scope>
    <source>
        <strain evidence="1">28 12/20/2015</strain>
    </source>
</reference>
<gene>
    <name evidence="1" type="ORF">SPELUC_LOCUS17728</name>
</gene>
<proteinExistence type="predicted"/>
<evidence type="ECO:0000313" key="1">
    <source>
        <dbReference type="EMBL" id="CAG8797093.1"/>
    </source>
</evidence>
<comment type="caution">
    <text evidence="1">The sequence shown here is derived from an EMBL/GenBank/DDBJ whole genome shotgun (WGS) entry which is preliminary data.</text>
</comment>
<name>A0ACA9RJL2_9GLOM</name>
<dbReference type="EMBL" id="CAJVPW010075448">
    <property type="protein sequence ID" value="CAG8797093.1"/>
    <property type="molecule type" value="Genomic_DNA"/>
</dbReference>
<evidence type="ECO:0000313" key="2">
    <source>
        <dbReference type="Proteomes" id="UP000789366"/>
    </source>
</evidence>
<feature type="non-terminal residue" evidence="1">
    <location>
        <position position="1"/>
    </location>
</feature>